<evidence type="ECO:0000313" key="2">
    <source>
        <dbReference type="EMBL" id="CAL1600954.1"/>
    </source>
</evidence>
<name>A0AAV2LMQ7_KNICA</name>
<accession>A0AAV2LMQ7</accession>
<evidence type="ECO:0000313" key="3">
    <source>
        <dbReference type="Proteomes" id="UP001497482"/>
    </source>
</evidence>
<organism evidence="2 3">
    <name type="scientific">Knipowitschia caucasica</name>
    <name type="common">Caucasian dwarf goby</name>
    <name type="synonym">Pomatoschistus caucasicus</name>
    <dbReference type="NCBI Taxonomy" id="637954"/>
    <lineage>
        <taxon>Eukaryota</taxon>
        <taxon>Metazoa</taxon>
        <taxon>Chordata</taxon>
        <taxon>Craniata</taxon>
        <taxon>Vertebrata</taxon>
        <taxon>Euteleostomi</taxon>
        <taxon>Actinopterygii</taxon>
        <taxon>Neopterygii</taxon>
        <taxon>Teleostei</taxon>
        <taxon>Neoteleostei</taxon>
        <taxon>Acanthomorphata</taxon>
        <taxon>Gobiaria</taxon>
        <taxon>Gobiiformes</taxon>
        <taxon>Gobioidei</taxon>
        <taxon>Gobiidae</taxon>
        <taxon>Gobiinae</taxon>
        <taxon>Knipowitschia</taxon>
    </lineage>
</organism>
<dbReference type="Proteomes" id="UP001497482">
    <property type="component" value="Chromosome 3"/>
</dbReference>
<evidence type="ECO:0000256" key="1">
    <source>
        <dbReference type="SAM" id="MobiDB-lite"/>
    </source>
</evidence>
<keyword evidence="3" id="KW-1185">Reference proteome</keyword>
<feature type="region of interest" description="Disordered" evidence="1">
    <location>
        <begin position="1"/>
        <end position="48"/>
    </location>
</feature>
<proteinExistence type="predicted"/>
<dbReference type="EMBL" id="OZ035825">
    <property type="protein sequence ID" value="CAL1600954.1"/>
    <property type="molecule type" value="Genomic_DNA"/>
</dbReference>
<reference evidence="2 3" key="1">
    <citation type="submission" date="2024-04" db="EMBL/GenBank/DDBJ databases">
        <authorList>
            <person name="Waldvogel A.-M."/>
            <person name="Schoenle A."/>
        </authorList>
    </citation>
    <scope>NUCLEOTIDE SEQUENCE [LARGE SCALE GENOMIC DNA]</scope>
</reference>
<gene>
    <name evidence="2" type="ORF">KC01_LOCUS29010</name>
</gene>
<sequence>MRFDDSEGQGVLQEAGGSINEPCVISSPLTTHEKHKGSSGHDDGLPGLSSTASVMAHVGWDCGVQSSVAGFAVYAGWCPRMASS</sequence>
<dbReference type="AlphaFoldDB" id="A0AAV2LMQ7"/>
<protein>
    <submittedName>
        <fullName evidence="2">Uncharacterized protein</fullName>
    </submittedName>
</protein>